<protein>
    <submittedName>
        <fullName evidence="1">Uncharacterized protein</fullName>
    </submittedName>
</protein>
<proteinExistence type="predicted"/>
<accession>A0A6V7U3F0</accession>
<dbReference type="Proteomes" id="UP000580250">
    <property type="component" value="Unassembled WGS sequence"/>
</dbReference>
<organism evidence="1 2">
    <name type="scientific">Meloidogyne enterolobii</name>
    <name type="common">Root-knot nematode worm</name>
    <name type="synonym">Meloidogyne mayaguensis</name>
    <dbReference type="NCBI Taxonomy" id="390850"/>
    <lineage>
        <taxon>Eukaryota</taxon>
        <taxon>Metazoa</taxon>
        <taxon>Ecdysozoa</taxon>
        <taxon>Nematoda</taxon>
        <taxon>Chromadorea</taxon>
        <taxon>Rhabditida</taxon>
        <taxon>Tylenchina</taxon>
        <taxon>Tylenchomorpha</taxon>
        <taxon>Tylenchoidea</taxon>
        <taxon>Meloidogynidae</taxon>
        <taxon>Meloidogyninae</taxon>
        <taxon>Meloidogyne</taxon>
    </lineage>
</organism>
<gene>
    <name evidence="1" type="ORF">MENT_LOCUS7935</name>
</gene>
<dbReference type="AlphaFoldDB" id="A0A6V7U3F0"/>
<comment type="caution">
    <text evidence="1">The sequence shown here is derived from an EMBL/GenBank/DDBJ whole genome shotgun (WGS) entry which is preliminary data.</text>
</comment>
<name>A0A6V7U3F0_MELEN</name>
<sequence length="89" mass="10148">MYFLPAETKLDVLKCLNSDQLCSIKQANCYLRNFIDEHGAALARMEFAKLSIIDVDNIDQKSIVYIGMTFEVIDLELGVSEFILNDQLK</sequence>
<evidence type="ECO:0000313" key="2">
    <source>
        <dbReference type="Proteomes" id="UP000580250"/>
    </source>
</evidence>
<dbReference type="EMBL" id="CAJEWN010000033">
    <property type="protein sequence ID" value="CAD2144420.1"/>
    <property type="molecule type" value="Genomic_DNA"/>
</dbReference>
<evidence type="ECO:0000313" key="1">
    <source>
        <dbReference type="EMBL" id="CAD2144420.1"/>
    </source>
</evidence>
<reference evidence="1 2" key="1">
    <citation type="submission" date="2020-08" db="EMBL/GenBank/DDBJ databases">
        <authorList>
            <person name="Koutsovoulos G."/>
            <person name="Danchin GJ E."/>
        </authorList>
    </citation>
    <scope>NUCLEOTIDE SEQUENCE [LARGE SCALE GENOMIC DNA]</scope>
</reference>